<name>A0A2R6C0W5_9ARCH</name>
<dbReference type="InterPro" id="IPR014721">
    <property type="entry name" value="Ribsml_uS5_D2-typ_fold_subgr"/>
</dbReference>
<evidence type="ECO:0000256" key="5">
    <source>
        <dbReference type="ARBA" id="ARBA00013853"/>
    </source>
</evidence>
<comment type="caution">
    <text evidence="14">Lacks conserved residue(s) required for the propagation of feature annotation.</text>
</comment>
<keyword evidence="10 14" id="KW-0418">Kinase</keyword>
<sequence>MRMQGEGVSHGAMTVVNAVSTGRGAALGVDLKVKVKVNILERETTVSTGSTLLDVVCKRFLERMGVNGLGVKLSIESEIPQAVGMKSSSAVVNALILALADALGTKLEAKQVLKMNAQYSREAGVSITGAIDDAAACLLGGIRVTDNTQDAIVKSYAAKEEKVVFLIPKGVTRVDFKSKIDASLKHNALTAYTLALIGKYCEAINLNGFVYAHAFGYPEEPIILARRCGAVACGLSGNGPAYAALVEEENLKKLIECWGEIGRIIVSRVYNGEAL</sequence>
<dbReference type="HAMAP" id="MF_00370">
    <property type="entry name" value="Shik_kinase_arch"/>
    <property type="match status" value="1"/>
</dbReference>
<evidence type="ECO:0000256" key="11">
    <source>
        <dbReference type="ARBA" id="ARBA00022840"/>
    </source>
</evidence>
<protein>
    <recommendedName>
        <fullName evidence="5 14">Shikimate kinase</fullName>
        <shortName evidence="14">SK</shortName>
        <ecNumber evidence="4 14">2.7.1.71</ecNumber>
    </recommendedName>
</protein>
<keyword evidence="9 14" id="KW-0547">Nucleotide-binding</keyword>
<evidence type="ECO:0000256" key="1">
    <source>
        <dbReference type="ARBA" id="ARBA00004496"/>
    </source>
</evidence>
<evidence type="ECO:0000256" key="4">
    <source>
        <dbReference type="ARBA" id="ARBA00012154"/>
    </source>
</evidence>
<dbReference type="Gene3D" id="3.30.230.10">
    <property type="match status" value="1"/>
</dbReference>
<evidence type="ECO:0000256" key="3">
    <source>
        <dbReference type="ARBA" id="ARBA00010202"/>
    </source>
</evidence>
<dbReference type="InterPro" id="IPR006204">
    <property type="entry name" value="GHMP_kinase_N_dom"/>
</dbReference>
<evidence type="ECO:0000256" key="13">
    <source>
        <dbReference type="ARBA" id="ARBA00048567"/>
    </source>
</evidence>
<dbReference type="Proteomes" id="UP000241886">
    <property type="component" value="Unassembled WGS sequence"/>
</dbReference>
<organism evidence="16 17">
    <name type="scientific">Candidatus Marsarchaeota G2 archaeon ECH_B_SAG-G16</name>
    <dbReference type="NCBI Taxonomy" id="1978167"/>
    <lineage>
        <taxon>Archaea</taxon>
        <taxon>Candidatus Marsarchaeota</taxon>
        <taxon>Candidatus Marsarchaeota group 2</taxon>
    </lineage>
</organism>
<keyword evidence="8 14" id="KW-0808">Transferase</keyword>
<evidence type="ECO:0000256" key="6">
    <source>
        <dbReference type="ARBA" id="ARBA00022490"/>
    </source>
</evidence>
<dbReference type="InterPro" id="IPR036554">
    <property type="entry name" value="GHMP_kinase_C_sf"/>
</dbReference>
<dbReference type="InterPro" id="IPR010189">
    <property type="entry name" value="SK_arc"/>
</dbReference>
<keyword evidence="6 14" id="KW-0963">Cytoplasm</keyword>
<evidence type="ECO:0000256" key="9">
    <source>
        <dbReference type="ARBA" id="ARBA00022741"/>
    </source>
</evidence>
<dbReference type="EC" id="2.7.1.71" evidence="4 14"/>
<dbReference type="PANTHER" id="PTHR20861">
    <property type="entry name" value="HOMOSERINE/4-DIPHOSPHOCYTIDYL-2-C-METHYL-D-ERYTHRITOL KINASE"/>
    <property type="match status" value="1"/>
</dbReference>
<dbReference type="EMBL" id="NEXO01000058">
    <property type="protein sequence ID" value="PSO04539.1"/>
    <property type="molecule type" value="Genomic_DNA"/>
</dbReference>
<evidence type="ECO:0000259" key="15">
    <source>
        <dbReference type="Pfam" id="PF00288"/>
    </source>
</evidence>
<dbReference type="AlphaFoldDB" id="A0A2R6C0W5"/>
<comment type="catalytic activity">
    <reaction evidence="13 14">
        <text>shikimate + ATP = 3-phosphoshikimate + ADP + H(+)</text>
        <dbReference type="Rhea" id="RHEA:13121"/>
        <dbReference type="ChEBI" id="CHEBI:15378"/>
        <dbReference type="ChEBI" id="CHEBI:30616"/>
        <dbReference type="ChEBI" id="CHEBI:36208"/>
        <dbReference type="ChEBI" id="CHEBI:145989"/>
        <dbReference type="ChEBI" id="CHEBI:456216"/>
        <dbReference type="EC" id="2.7.1.71"/>
    </reaction>
</comment>
<evidence type="ECO:0000313" key="16">
    <source>
        <dbReference type="EMBL" id="PSO04539.1"/>
    </source>
</evidence>
<dbReference type="GO" id="GO:0005737">
    <property type="term" value="C:cytoplasm"/>
    <property type="evidence" value="ECO:0007669"/>
    <property type="project" value="UniProtKB-SubCell"/>
</dbReference>
<evidence type="ECO:0000256" key="12">
    <source>
        <dbReference type="ARBA" id="ARBA00023141"/>
    </source>
</evidence>
<dbReference type="PIRSF" id="PIRSF005758">
    <property type="entry name" value="Shikimt_kin_arch"/>
    <property type="match status" value="1"/>
</dbReference>
<reference evidence="16 17" key="1">
    <citation type="submission" date="2017-04" db="EMBL/GenBank/DDBJ databases">
        <title>Novel microbial lineages endemic to geothermal iron-oxide mats fill important gaps in the evolutionary history of Archaea.</title>
        <authorList>
            <person name="Jay Z.J."/>
            <person name="Beam J.P."/>
            <person name="Dlakic M."/>
            <person name="Rusch D.B."/>
            <person name="Kozubal M.A."/>
            <person name="Inskeep W.P."/>
        </authorList>
    </citation>
    <scope>NUCLEOTIDE SEQUENCE [LARGE SCALE GENOMIC DNA]</scope>
    <source>
        <strain evidence="16">ECH_B_SAG-G16</strain>
    </source>
</reference>
<keyword evidence="12 14" id="KW-0057">Aromatic amino acid biosynthesis</keyword>
<dbReference type="GO" id="GO:0009423">
    <property type="term" value="P:chorismate biosynthetic process"/>
    <property type="evidence" value="ECO:0007669"/>
    <property type="project" value="UniProtKB-UniRule"/>
</dbReference>
<dbReference type="SUPFAM" id="SSF55060">
    <property type="entry name" value="GHMP Kinase, C-terminal domain"/>
    <property type="match status" value="1"/>
</dbReference>
<proteinExistence type="inferred from homology"/>
<comment type="caution">
    <text evidence="16">The sequence shown here is derived from an EMBL/GenBank/DDBJ whole genome shotgun (WGS) entry which is preliminary data.</text>
</comment>
<evidence type="ECO:0000256" key="7">
    <source>
        <dbReference type="ARBA" id="ARBA00022605"/>
    </source>
</evidence>
<dbReference type="InterPro" id="IPR020568">
    <property type="entry name" value="Ribosomal_Su5_D2-typ_SF"/>
</dbReference>
<accession>A0A2R6C0W5</accession>
<dbReference type="UniPathway" id="UPA00053">
    <property type="reaction ID" value="UER00088"/>
</dbReference>
<keyword evidence="7 14" id="KW-0028">Amino-acid biosynthesis</keyword>
<evidence type="ECO:0000256" key="8">
    <source>
        <dbReference type="ARBA" id="ARBA00022679"/>
    </source>
</evidence>
<evidence type="ECO:0000256" key="2">
    <source>
        <dbReference type="ARBA" id="ARBA00004842"/>
    </source>
</evidence>
<dbReference type="GO" id="GO:0009073">
    <property type="term" value="P:aromatic amino acid family biosynthetic process"/>
    <property type="evidence" value="ECO:0007669"/>
    <property type="project" value="UniProtKB-KW"/>
</dbReference>
<feature type="domain" description="GHMP kinase N-terminal" evidence="15">
    <location>
        <begin position="56"/>
        <end position="141"/>
    </location>
</feature>
<dbReference type="GO" id="GO:0005524">
    <property type="term" value="F:ATP binding"/>
    <property type="evidence" value="ECO:0007669"/>
    <property type="project" value="UniProtKB-UniRule"/>
</dbReference>
<evidence type="ECO:0000313" key="17">
    <source>
        <dbReference type="Proteomes" id="UP000241886"/>
    </source>
</evidence>
<dbReference type="Pfam" id="PF00288">
    <property type="entry name" value="GHMP_kinases_N"/>
    <property type="match status" value="1"/>
</dbReference>
<comment type="subcellular location">
    <subcellularLocation>
        <location evidence="1 14">Cytoplasm</location>
    </subcellularLocation>
</comment>
<comment type="similarity">
    <text evidence="3 14">Belongs to the GHMP kinase family. Archaeal shikimate kinase subfamily.</text>
</comment>
<dbReference type="GO" id="GO:0008652">
    <property type="term" value="P:amino acid biosynthetic process"/>
    <property type="evidence" value="ECO:0007669"/>
    <property type="project" value="UniProtKB-KW"/>
</dbReference>
<comment type="pathway">
    <text evidence="2 14">Metabolic intermediate biosynthesis; chorismate biosynthesis; chorismate from D-erythrose 4-phosphate and phosphoenolpyruvate: step 5/7.</text>
</comment>
<gene>
    <name evidence="14" type="primary">aroK</name>
    <name evidence="16" type="ORF">B9Q13_04285</name>
</gene>
<evidence type="ECO:0000256" key="10">
    <source>
        <dbReference type="ARBA" id="ARBA00022777"/>
    </source>
</evidence>
<dbReference type="PANTHER" id="PTHR20861:SF3">
    <property type="entry name" value="SHIKIMATE KINASE"/>
    <property type="match status" value="1"/>
</dbReference>
<dbReference type="NCBIfam" id="TIGR01920">
    <property type="entry name" value="Shik_kin_archae"/>
    <property type="match status" value="1"/>
</dbReference>
<evidence type="ECO:0000256" key="14">
    <source>
        <dbReference type="HAMAP-Rule" id="MF_00370"/>
    </source>
</evidence>
<keyword evidence="11 14" id="KW-0067">ATP-binding</keyword>
<dbReference type="SUPFAM" id="SSF54211">
    <property type="entry name" value="Ribosomal protein S5 domain 2-like"/>
    <property type="match status" value="1"/>
</dbReference>
<dbReference type="GO" id="GO:0004765">
    <property type="term" value="F:shikimate kinase activity"/>
    <property type="evidence" value="ECO:0007669"/>
    <property type="project" value="UniProtKB-UniRule"/>
</dbReference>